<name>A0A367JWM0_RHIST</name>
<proteinExistence type="predicted"/>
<evidence type="ECO:0000313" key="1">
    <source>
        <dbReference type="EMBL" id="RCH94307.1"/>
    </source>
</evidence>
<dbReference type="EMBL" id="PJQM01002572">
    <property type="protein sequence ID" value="RCH94307.1"/>
    <property type="molecule type" value="Genomic_DNA"/>
</dbReference>
<dbReference type="Proteomes" id="UP000253551">
    <property type="component" value="Unassembled WGS sequence"/>
</dbReference>
<accession>A0A367JWM0</accession>
<protein>
    <submittedName>
        <fullName evidence="1">Uncharacterized protein</fullName>
    </submittedName>
</protein>
<dbReference type="OrthoDB" id="2278152at2759"/>
<gene>
    <name evidence="1" type="ORF">CU098_011203</name>
</gene>
<organism evidence="1 2">
    <name type="scientific">Rhizopus stolonifer</name>
    <name type="common">Rhizopus nigricans</name>
    <dbReference type="NCBI Taxonomy" id="4846"/>
    <lineage>
        <taxon>Eukaryota</taxon>
        <taxon>Fungi</taxon>
        <taxon>Fungi incertae sedis</taxon>
        <taxon>Mucoromycota</taxon>
        <taxon>Mucoromycotina</taxon>
        <taxon>Mucoromycetes</taxon>
        <taxon>Mucorales</taxon>
        <taxon>Mucorineae</taxon>
        <taxon>Rhizopodaceae</taxon>
        <taxon>Rhizopus</taxon>
    </lineage>
</organism>
<dbReference type="AlphaFoldDB" id="A0A367JWM0"/>
<sequence length="167" mass="19143">NRLYETRFRSLPCSLAKTYTIKNETKPAKQFHRPQAPCVIEPTRIHFECEVKQNVVYSNVAQLKLKNTSQKIITFLLFSSNGLLEFEMNEGALLEEEETEIEVKLKSEIIQRSQLDQAFDKLLVLIDQTAPITIGVSIDLIKDQESNPQRPKCPFCALEKGFPAHCF</sequence>
<evidence type="ECO:0000313" key="2">
    <source>
        <dbReference type="Proteomes" id="UP000253551"/>
    </source>
</evidence>
<keyword evidence="2" id="KW-1185">Reference proteome</keyword>
<reference evidence="1 2" key="1">
    <citation type="journal article" date="2018" name="G3 (Bethesda)">
        <title>Phylogenetic and Phylogenomic Definition of Rhizopus Species.</title>
        <authorList>
            <person name="Gryganskyi A.P."/>
            <person name="Golan J."/>
            <person name="Dolatabadi S."/>
            <person name="Mondo S."/>
            <person name="Robb S."/>
            <person name="Idnurm A."/>
            <person name="Muszewska A."/>
            <person name="Steczkiewicz K."/>
            <person name="Masonjones S."/>
            <person name="Liao H.L."/>
            <person name="Gajdeczka M.T."/>
            <person name="Anike F."/>
            <person name="Vuek A."/>
            <person name="Anishchenko I.M."/>
            <person name="Voigt K."/>
            <person name="de Hoog G.S."/>
            <person name="Smith M.E."/>
            <person name="Heitman J."/>
            <person name="Vilgalys R."/>
            <person name="Stajich J.E."/>
        </authorList>
    </citation>
    <scope>NUCLEOTIDE SEQUENCE [LARGE SCALE GENOMIC DNA]</scope>
    <source>
        <strain evidence="1 2">LSU 92-RS-03</strain>
    </source>
</reference>
<feature type="non-terminal residue" evidence="1">
    <location>
        <position position="1"/>
    </location>
</feature>
<comment type="caution">
    <text evidence="1">The sequence shown here is derived from an EMBL/GenBank/DDBJ whole genome shotgun (WGS) entry which is preliminary data.</text>
</comment>